<name>A0A3P6DJB1_BRAOL</name>
<dbReference type="AlphaFoldDB" id="A0A3P6DJB1"/>
<reference evidence="1" key="1">
    <citation type="submission" date="2018-11" db="EMBL/GenBank/DDBJ databases">
        <authorList>
            <consortium name="Genoscope - CEA"/>
            <person name="William W."/>
        </authorList>
    </citation>
    <scope>NUCLEOTIDE SEQUENCE</scope>
</reference>
<evidence type="ECO:0000313" key="1">
    <source>
        <dbReference type="EMBL" id="VDD27096.1"/>
    </source>
</evidence>
<organism evidence="1">
    <name type="scientific">Brassica oleracea</name>
    <name type="common">Wild cabbage</name>
    <dbReference type="NCBI Taxonomy" id="3712"/>
    <lineage>
        <taxon>Eukaryota</taxon>
        <taxon>Viridiplantae</taxon>
        <taxon>Streptophyta</taxon>
        <taxon>Embryophyta</taxon>
        <taxon>Tracheophyta</taxon>
        <taxon>Spermatophyta</taxon>
        <taxon>Magnoliopsida</taxon>
        <taxon>eudicotyledons</taxon>
        <taxon>Gunneridae</taxon>
        <taxon>Pentapetalae</taxon>
        <taxon>rosids</taxon>
        <taxon>malvids</taxon>
        <taxon>Brassicales</taxon>
        <taxon>Brassicaceae</taxon>
        <taxon>Brassiceae</taxon>
        <taxon>Brassica</taxon>
    </lineage>
</organism>
<evidence type="ECO:0008006" key="2">
    <source>
        <dbReference type="Google" id="ProtNLM"/>
    </source>
</evidence>
<sequence length="146" mass="16984">MDLLRCLLERLSFVDFHRAKMVCSIWYLCSKQALGPKAGSPMLIVSQEEGSYRLYNPEEDRVYKAKSNYRFLGSSGKWFLVVDSRSDLYVINVFSNERFIIIEHETRRVTTSLCGVLTHVRIYDFARKGMSVTVRFQHGSVYRPEA</sequence>
<proteinExistence type="predicted"/>
<accession>A0A3P6DJB1</accession>
<gene>
    <name evidence="1" type="ORF">BOLC2T12106H</name>
</gene>
<protein>
    <recommendedName>
        <fullName evidence="2">F-box domain-containing protein</fullName>
    </recommendedName>
</protein>
<dbReference type="EMBL" id="LR031874">
    <property type="protein sequence ID" value="VDD27096.1"/>
    <property type="molecule type" value="Genomic_DNA"/>
</dbReference>